<evidence type="ECO:0000259" key="2">
    <source>
        <dbReference type="PROSITE" id="PS50937"/>
    </source>
</evidence>
<feature type="domain" description="HTH merR-type" evidence="2">
    <location>
        <begin position="12"/>
        <end position="79"/>
    </location>
</feature>
<dbReference type="CDD" id="cd04765">
    <property type="entry name" value="HTH_MlrA-like_sg2"/>
    <property type="match status" value="1"/>
</dbReference>
<comment type="caution">
    <text evidence="3">The sequence shown here is derived from an EMBL/GenBank/DDBJ whole genome shotgun (WGS) entry which is preliminary data.</text>
</comment>
<dbReference type="EMBL" id="QMQB01000187">
    <property type="protein sequence ID" value="RLE12086.1"/>
    <property type="molecule type" value="Genomic_DNA"/>
</dbReference>
<evidence type="ECO:0000256" key="1">
    <source>
        <dbReference type="ARBA" id="ARBA00023125"/>
    </source>
</evidence>
<dbReference type="InterPro" id="IPR009061">
    <property type="entry name" value="DNA-bd_dom_put_sf"/>
</dbReference>
<dbReference type="Gene3D" id="1.10.1660.10">
    <property type="match status" value="1"/>
</dbReference>
<accession>A0A662DDR4</accession>
<dbReference type="PANTHER" id="PTHR30204:SF15">
    <property type="entry name" value="BLL5018 PROTEIN"/>
    <property type="match status" value="1"/>
</dbReference>
<keyword evidence="1" id="KW-0238">DNA-binding</keyword>
<feature type="non-terminal residue" evidence="3">
    <location>
        <position position="79"/>
    </location>
</feature>
<evidence type="ECO:0000313" key="3">
    <source>
        <dbReference type="EMBL" id="RLE12086.1"/>
    </source>
</evidence>
<gene>
    <name evidence="3" type="ORF">DRI96_05075</name>
</gene>
<sequence>MEGKEKIPEKFYFSIGEVSKITGLPSHVIRFWESKFPSLQPQKSKGGHRRYQKKEVELILTIKDLLYNKGFTIEGAKRE</sequence>
<dbReference type="InterPro" id="IPR000551">
    <property type="entry name" value="MerR-type_HTH_dom"/>
</dbReference>
<dbReference type="InterPro" id="IPR047057">
    <property type="entry name" value="MerR_fam"/>
</dbReference>
<name>A0A662DDR4_UNCAE</name>
<dbReference type="Pfam" id="PF13411">
    <property type="entry name" value="MerR_1"/>
    <property type="match status" value="1"/>
</dbReference>
<dbReference type="SMART" id="SM00422">
    <property type="entry name" value="HTH_MERR"/>
    <property type="match status" value="1"/>
</dbReference>
<dbReference type="GO" id="GO:0003677">
    <property type="term" value="F:DNA binding"/>
    <property type="evidence" value="ECO:0007669"/>
    <property type="project" value="UniProtKB-KW"/>
</dbReference>
<dbReference type="AlphaFoldDB" id="A0A662DDR4"/>
<dbReference type="PROSITE" id="PS50937">
    <property type="entry name" value="HTH_MERR_2"/>
    <property type="match status" value="1"/>
</dbReference>
<reference evidence="3 4" key="1">
    <citation type="submission" date="2018-06" db="EMBL/GenBank/DDBJ databases">
        <title>Extensive metabolic versatility and redundancy in microbially diverse, dynamic hydrothermal sediments.</title>
        <authorList>
            <person name="Dombrowski N."/>
            <person name="Teske A."/>
            <person name="Baker B.J."/>
        </authorList>
    </citation>
    <scope>NUCLEOTIDE SEQUENCE [LARGE SCALE GENOMIC DNA]</scope>
    <source>
        <strain evidence="3">B19_G9</strain>
    </source>
</reference>
<organism evidence="3 4">
    <name type="scientific">Aerophobetes bacterium</name>
    <dbReference type="NCBI Taxonomy" id="2030807"/>
    <lineage>
        <taxon>Bacteria</taxon>
        <taxon>Candidatus Aerophobota</taxon>
    </lineage>
</organism>
<evidence type="ECO:0000313" key="4">
    <source>
        <dbReference type="Proteomes" id="UP000267654"/>
    </source>
</evidence>
<dbReference type="Proteomes" id="UP000267654">
    <property type="component" value="Unassembled WGS sequence"/>
</dbReference>
<dbReference type="GO" id="GO:0003700">
    <property type="term" value="F:DNA-binding transcription factor activity"/>
    <property type="evidence" value="ECO:0007669"/>
    <property type="project" value="InterPro"/>
</dbReference>
<protein>
    <submittedName>
        <fullName evidence="3">MerR family transcriptional regulator</fullName>
    </submittedName>
</protein>
<dbReference type="SUPFAM" id="SSF46955">
    <property type="entry name" value="Putative DNA-binding domain"/>
    <property type="match status" value="1"/>
</dbReference>
<proteinExistence type="predicted"/>
<dbReference type="PANTHER" id="PTHR30204">
    <property type="entry name" value="REDOX-CYCLING DRUG-SENSING TRANSCRIPTIONAL ACTIVATOR SOXR"/>
    <property type="match status" value="1"/>
</dbReference>